<sequence>MSNPYEPPESEQGELSPGVEVAKHAPLIGFLCGGCLLPSVVFLLCLLGGDVGEPLFWPVLAALTGSLGGLAGFGYQVSKRG</sequence>
<evidence type="ECO:0000313" key="2">
    <source>
        <dbReference type="EMBL" id="GAA5496477.1"/>
    </source>
</evidence>
<accession>A0ABP9V772</accession>
<keyword evidence="1" id="KW-0812">Transmembrane</keyword>
<name>A0ABP9V772_9BACT</name>
<organism evidence="2 3">
    <name type="scientific">Rubritalea halochordaticola</name>
    <dbReference type="NCBI Taxonomy" id="714537"/>
    <lineage>
        <taxon>Bacteria</taxon>
        <taxon>Pseudomonadati</taxon>
        <taxon>Verrucomicrobiota</taxon>
        <taxon>Verrucomicrobiia</taxon>
        <taxon>Verrucomicrobiales</taxon>
        <taxon>Rubritaleaceae</taxon>
        <taxon>Rubritalea</taxon>
    </lineage>
</organism>
<reference evidence="2 3" key="1">
    <citation type="submission" date="2024-02" db="EMBL/GenBank/DDBJ databases">
        <title>Rubritalea halochordaticola NBRC 107102.</title>
        <authorList>
            <person name="Ichikawa N."/>
            <person name="Katano-Makiyama Y."/>
            <person name="Hidaka K."/>
        </authorList>
    </citation>
    <scope>NUCLEOTIDE SEQUENCE [LARGE SCALE GENOMIC DNA]</scope>
    <source>
        <strain evidence="2 3">NBRC 107102</strain>
    </source>
</reference>
<proteinExistence type="predicted"/>
<dbReference type="Proteomes" id="UP001424741">
    <property type="component" value="Unassembled WGS sequence"/>
</dbReference>
<keyword evidence="1" id="KW-0472">Membrane</keyword>
<keyword evidence="3" id="KW-1185">Reference proteome</keyword>
<comment type="caution">
    <text evidence="2">The sequence shown here is derived from an EMBL/GenBank/DDBJ whole genome shotgun (WGS) entry which is preliminary data.</text>
</comment>
<gene>
    <name evidence="2" type="ORF">Rhal01_02661</name>
</gene>
<evidence type="ECO:0008006" key="4">
    <source>
        <dbReference type="Google" id="ProtNLM"/>
    </source>
</evidence>
<keyword evidence="1" id="KW-1133">Transmembrane helix</keyword>
<feature type="transmembrane region" description="Helical" evidence="1">
    <location>
        <begin position="27"/>
        <end position="49"/>
    </location>
</feature>
<feature type="transmembrane region" description="Helical" evidence="1">
    <location>
        <begin position="55"/>
        <end position="75"/>
    </location>
</feature>
<dbReference type="EMBL" id="BAABRL010000008">
    <property type="protein sequence ID" value="GAA5496477.1"/>
    <property type="molecule type" value="Genomic_DNA"/>
</dbReference>
<evidence type="ECO:0000256" key="1">
    <source>
        <dbReference type="SAM" id="Phobius"/>
    </source>
</evidence>
<evidence type="ECO:0000313" key="3">
    <source>
        <dbReference type="Proteomes" id="UP001424741"/>
    </source>
</evidence>
<protein>
    <recommendedName>
        <fullName evidence="4">AtpZ/AtpI family protein</fullName>
    </recommendedName>
</protein>